<protein>
    <recommendedName>
        <fullName evidence="1">NADP-dependent oxidoreductase domain-containing protein</fullName>
    </recommendedName>
</protein>
<dbReference type="InterPro" id="IPR023210">
    <property type="entry name" value="NADP_OxRdtase_dom"/>
</dbReference>
<evidence type="ECO:0000313" key="3">
    <source>
        <dbReference type="Proteomes" id="UP000185490"/>
    </source>
</evidence>
<evidence type="ECO:0000259" key="1">
    <source>
        <dbReference type="Pfam" id="PF00248"/>
    </source>
</evidence>
<reference evidence="2 3" key="1">
    <citation type="submission" date="2014-02" db="EMBL/GenBank/DDBJ databases">
        <title>Diversity of Thermotogales isolates from hydrothermal vents.</title>
        <authorList>
            <person name="Haverkamp T.H.A."/>
            <person name="Lossouarn J."/>
            <person name="Geslin C."/>
            <person name="Nesbo C.L."/>
        </authorList>
    </citation>
    <scope>NUCLEOTIDE SEQUENCE [LARGE SCALE GENOMIC DNA]</scope>
    <source>
        <strain evidence="2 3">431</strain>
    </source>
</reference>
<dbReference type="InterPro" id="IPR036812">
    <property type="entry name" value="NAD(P)_OxRdtase_dom_sf"/>
</dbReference>
<dbReference type="InterPro" id="IPR020471">
    <property type="entry name" value="AKR"/>
</dbReference>
<dbReference type="PANTHER" id="PTHR43364">
    <property type="entry name" value="NADH-SPECIFIC METHYLGLYOXAL REDUCTASE-RELATED"/>
    <property type="match status" value="1"/>
</dbReference>
<sequence>MGIVLPSKKHTHVKTKYYDISKKHIIVSVEKTLKILNTDFLDILLIHRLVLLMDPNKNFEAFEYLKEKGMVINFGISNFKPNHVTLFKEKIN</sequence>
<evidence type="ECO:0000313" key="2">
    <source>
        <dbReference type="EMBL" id="APT74802.1"/>
    </source>
</evidence>
<dbReference type="PRINTS" id="PR00069">
    <property type="entry name" value="ALDKETRDTASE"/>
</dbReference>
<proteinExistence type="predicted"/>
<dbReference type="PANTHER" id="PTHR43364:SF1">
    <property type="entry name" value="OXIDOREDUCTASE YDHF"/>
    <property type="match status" value="1"/>
</dbReference>
<dbReference type="Proteomes" id="UP000185490">
    <property type="component" value="Chromosome"/>
</dbReference>
<keyword evidence="3" id="KW-1185">Reference proteome</keyword>
<dbReference type="RefSeq" id="WP_049750420.1">
    <property type="nucleotide sequence ID" value="NZ_CP007389.1"/>
</dbReference>
<gene>
    <name evidence="2" type="ORF">BW47_01110</name>
</gene>
<accession>A0ABN4UYZ4</accession>
<dbReference type="EMBL" id="CP007389">
    <property type="protein sequence ID" value="APT74802.1"/>
    <property type="molecule type" value="Genomic_DNA"/>
</dbReference>
<dbReference type="Gene3D" id="3.20.20.100">
    <property type="entry name" value="NADP-dependent oxidoreductase domain"/>
    <property type="match status" value="1"/>
</dbReference>
<feature type="domain" description="NADP-dependent oxidoreductase" evidence="1">
    <location>
        <begin position="9"/>
        <end position="87"/>
    </location>
</feature>
<name>A0ABN4UYZ4_9BACT</name>
<dbReference type="InterPro" id="IPR050523">
    <property type="entry name" value="AKR_Detox_Biosynth"/>
</dbReference>
<dbReference type="Pfam" id="PF00248">
    <property type="entry name" value="Aldo_ket_red"/>
    <property type="match status" value="1"/>
</dbReference>
<organism evidence="2 3">
    <name type="scientific">Thermosipho melanesiensis</name>
    <dbReference type="NCBI Taxonomy" id="46541"/>
    <lineage>
        <taxon>Bacteria</taxon>
        <taxon>Thermotogati</taxon>
        <taxon>Thermotogota</taxon>
        <taxon>Thermotogae</taxon>
        <taxon>Thermotogales</taxon>
        <taxon>Fervidobacteriaceae</taxon>
        <taxon>Thermosipho</taxon>
    </lineage>
</organism>
<dbReference type="SUPFAM" id="SSF51430">
    <property type="entry name" value="NAD(P)-linked oxidoreductase"/>
    <property type="match status" value="1"/>
</dbReference>